<name>A0A9W9FC09_9EURO</name>
<dbReference type="AlphaFoldDB" id="A0A9W9FC09"/>
<gene>
    <name evidence="2" type="ORF">N7456_008113</name>
</gene>
<organism evidence="2 3">
    <name type="scientific">Penicillium angulare</name>
    <dbReference type="NCBI Taxonomy" id="116970"/>
    <lineage>
        <taxon>Eukaryota</taxon>
        <taxon>Fungi</taxon>
        <taxon>Dikarya</taxon>
        <taxon>Ascomycota</taxon>
        <taxon>Pezizomycotina</taxon>
        <taxon>Eurotiomycetes</taxon>
        <taxon>Eurotiomycetidae</taxon>
        <taxon>Eurotiales</taxon>
        <taxon>Aspergillaceae</taxon>
        <taxon>Penicillium</taxon>
    </lineage>
</organism>
<keyword evidence="1" id="KW-0732">Signal</keyword>
<feature type="signal peptide" evidence="1">
    <location>
        <begin position="1"/>
        <end position="16"/>
    </location>
</feature>
<evidence type="ECO:0000313" key="3">
    <source>
        <dbReference type="Proteomes" id="UP001149165"/>
    </source>
</evidence>
<reference evidence="2" key="1">
    <citation type="submission" date="2022-11" db="EMBL/GenBank/DDBJ databases">
        <authorList>
            <person name="Petersen C."/>
        </authorList>
    </citation>
    <scope>NUCLEOTIDE SEQUENCE</scope>
    <source>
        <strain evidence="2">IBT 30069</strain>
    </source>
</reference>
<accession>A0A9W9FC09</accession>
<sequence length="129" mass="13650">MLSVALLASYLSVASAATCYAVGYIDTNSAMVIGPLTNSNGVFVYDADDNKIGTGSTEKGACTDLDKIDLDGYDDFFGWAASCNANSFKECHGSYATQTHIDGEDVEDGDDFYGIGISTSSQCKIEFDC</sequence>
<evidence type="ECO:0000313" key="2">
    <source>
        <dbReference type="EMBL" id="KAJ5097392.1"/>
    </source>
</evidence>
<keyword evidence="3" id="KW-1185">Reference proteome</keyword>
<dbReference type="Proteomes" id="UP001149165">
    <property type="component" value="Unassembled WGS sequence"/>
</dbReference>
<feature type="chain" id="PRO_5040847621" evidence="1">
    <location>
        <begin position="17"/>
        <end position="129"/>
    </location>
</feature>
<evidence type="ECO:0000256" key="1">
    <source>
        <dbReference type="SAM" id="SignalP"/>
    </source>
</evidence>
<protein>
    <submittedName>
        <fullName evidence="2">Uncharacterized protein</fullName>
    </submittedName>
</protein>
<proteinExistence type="predicted"/>
<dbReference type="EMBL" id="JAPQKH010000005">
    <property type="protein sequence ID" value="KAJ5097392.1"/>
    <property type="molecule type" value="Genomic_DNA"/>
</dbReference>
<reference evidence="2" key="2">
    <citation type="journal article" date="2023" name="IMA Fungus">
        <title>Comparative genomic study of the Penicillium genus elucidates a diverse pangenome and 15 lateral gene transfer events.</title>
        <authorList>
            <person name="Petersen C."/>
            <person name="Sorensen T."/>
            <person name="Nielsen M.R."/>
            <person name="Sondergaard T.E."/>
            <person name="Sorensen J.L."/>
            <person name="Fitzpatrick D.A."/>
            <person name="Frisvad J.C."/>
            <person name="Nielsen K.L."/>
        </authorList>
    </citation>
    <scope>NUCLEOTIDE SEQUENCE</scope>
    <source>
        <strain evidence="2">IBT 30069</strain>
    </source>
</reference>
<dbReference type="OrthoDB" id="4250746at2759"/>
<comment type="caution">
    <text evidence="2">The sequence shown here is derived from an EMBL/GenBank/DDBJ whole genome shotgun (WGS) entry which is preliminary data.</text>
</comment>